<gene>
    <name evidence="2" type="ORF">CLV75_2396</name>
</gene>
<evidence type="ECO:0000256" key="1">
    <source>
        <dbReference type="SAM" id="Phobius"/>
    </source>
</evidence>
<dbReference type="STRING" id="981384.GCA_000192475_01418"/>
<name>A0A497ZF03_9RHOB</name>
<sequence>MNTPEWLKPGLYGAVIGAVLVSVAGFSWGGWVTDRTSNDRSVAMAREHVVTALVPVCLDMARSDPERAAKMAAIRAASTFRQREALMAAGWATVPGTETPNRDIAHACLAALDVNKSPERPENTINEG</sequence>
<dbReference type="OrthoDB" id="5514977at2"/>
<evidence type="ECO:0000313" key="3">
    <source>
        <dbReference type="Proteomes" id="UP000271700"/>
    </source>
</evidence>
<dbReference type="RefSeq" id="WP_010442282.1">
    <property type="nucleotide sequence ID" value="NZ_AEYW01000014.1"/>
</dbReference>
<dbReference type="AlphaFoldDB" id="A0A497ZF03"/>
<evidence type="ECO:0000313" key="2">
    <source>
        <dbReference type="EMBL" id="RLK07280.1"/>
    </source>
</evidence>
<protein>
    <submittedName>
        <fullName evidence="2">Uncharacterized protein</fullName>
    </submittedName>
</protein>
<keyword evidence="3" id="KW-1185">Reference proteome</keyword>
<keyword evidence="1" id="KW-0472">Membrane</keyword>
<accession>A0A497ZF03</accession>
<dbReference type="EMBL" id="RCCT01000003">
    <property type="protein sequence ID" value="RLK07280.1"/>
    <property type="molecule type" value="Genomic_DNA"/>
</dbReference>
<comment type="caution">
    <text evidence="2">The sequence shown here is derived from an EMBL/GenBank/DDBJ whole genome shotgun (WGS) entry which is preliminary data.</text>
</comment>
<reference evidence="2 3" key="1">
    <citation type="submission" date="2018-10" db="EMBL/GenBank/DDBJ databases">
        <title>Genomic Encyclopedia of Archaeal and Bacterial Type Strains, Phase II (KMG-II): from individual species to whole genera.</title>
        <authorList>
            <person name="Goeker M."/>
        </authorList>
    </citation>
    <scope>NUCLEOTIDE SEQUENCE [LARGE SCALE GENOMIC DNA]</scope>
    <source>
        <strain evidence="2 3">DSM 29317</strain>
    </source>
</reference>
<organism evidence="2 3">
    <name type="scientific">Ruegeria conchae</name>
    <dbReference type="NCBI Taxonomy" id="981384"/>
    <lineage>
        <taxon>Bacteria</taxon>
        <taxon>Pseudomonadati</taxon>
        <taxon>Pseudomonadota</taxon>
        <taxon>Alphaproteobacteria</taxon>
        <taxon>Rhodobacterales</taxon>
        <taxon>Roseobacteraceae</taxon>
        <taxon>Ruegeria</taxon>
    </lineage>
</organism>
<proteinExistence type="predicted"/>
<dbReference type="Proteomes" id="UP000271700">
    <property type="component" value="Unassembled WGS sequence"/>
</dbReference>
<keyword evidence="1" id="KW-1133">Transmembrane helix</keyword>
<feature type="transmembrane region" description="Helical" evidence="1">
    <location>
        <begin position="12"/>
        <end position="31"/>
    </location>
</feature>
<keyword evidence="1" id="KW-0812">Transmembrane</keyword>